<dbReference type="STRING" id="4577.A0A1D6EF22"/>
<dbReference type="ExpressionAtlas" id="A0A1D6EF22">
    <property type="expression patterns" value="baseline and differential"/>
</dbReference>
<accession>A0A1D6EF22</accession>
<reference evidence="7" key="1">
    <citation type="submission" date="2015-12" db="EMBL/GenBank/DDBJ databases">
        <title>Update maize B73 reference genome by single molecule sequencing technologies.</title>
        <authorList>
            <consortium name="Maize Genome Sequencing Project"/>
            <person name="Ware D."/>
        </authorList>
    </citation>
    <scope>NUCLEOTIDE SEQUENCE [LARGE SCALE GENOMIC DNA]</scope>
    <source>
        <tissue evidence="7">Seedling</tissue>
    </source>
</reference>
<dbReference type="PANTHER" id="PTHR23023">
    <property type="entry name" value="DIMETHYLANILINE MONOOXYGENASE"/>
    <property type="match status" value="1"/>
</dbReference>
<keyword evidence="4" id="KW-0521">NADP</keyword>
<evidence type="ECO:0000256" key="5">
    <source>
        <dbReference type="ARBA" id="ARBA00023002"/>
    </source>
</evidence>
<keyword evidence="3 6" id="KW-0274">FAD</keyword>
<organism evidence="7">
    <name type="scientific">Zea mays</name>
    <name type="common">Maize</name>
    <dbReference type="NCBI Taxonomy" id="4577"/>
    <lineage>
        <taxon>Eukaryota</taxon>
        <taxon>Viridiplantae</taxon>
        <taxon>Streptophyta</taxon>
        <taxon>Embryophyta</taxon>
        <taxon>Tracheophyta</taxon>
        <taxon>Spermatophyta</taxon>
        <taxon>Magnoliopsida</taxon>
        <taxon>Liliopsida</taxon>
        <taxon>Poales</taxon>
        <taxon>Poaceae</taxon>
        <taxon>PACMAD clade</taxon>
        <taxon>Panicoideae</taxon>
        <taxon>Andropogonodae</taxon>
        <taxon>Andropogoneae</taxon>
        <taxon>Tripsacinae</taxon>
        <taxon>Zea</taxon>
    </lineage>
</organism>
<evidence type="ECO:0000313" key="7">
    <source>
        <dbReference type="EMBL" id="ONM18812.1"/>
    </source>
</evidence>
<comment type="similarity">
    <text evidence="1 6">Belongs to the FMO family.</text>
</comment>
<dbReference type="InParanoid" id="A0A1D6EF22"/>
<dbReference type="InterPro" id="IPR036188">
    <property type="entry name" value="FAD/NAD-bd_sf"/>
</dbReference>
<dbReference type="EC" id="1.-.-.-" evidence="6"/>
<dbReference type="GO" id="GO:0004499">
    <property type="term" value="F:N,N-dimethylaniline monooxygenase activity"/>
    <property type="evidence" value="ECO:0007669"/>
    <property type="project" value="InterPro"/>
</dbReference>
<dbReference type="PIRSF" id="PIRSF000332">
    <property type="entry name" value="FMO"/>
    <property type="match status" value="1"/>
</dbReference>
<keyword evidence="2 6" id="KW-0285">Flavoprotein</keyword>
<protein>
    <recommendedName>
        <fullName evidence="6">Flavin-containing monooxygenase</fullName>
        <ecNumber evidence="6">1.-.-.-</ecNumber>
    </recommendedName>
</protein>
<keyword evidence="5 6" id="KW-0560">Oxidoreductase</keyword>
<dbReference type="SMR" id="A0A1D6EF22"/>
<evidence type="ECO:0000256" key="6">
    <source>
        <dbReference type="RuleBase" id="RU361177"/>
    </source>
</evidence>
<dbReference type="PRINTS" id="PR00370">
    <property type="entry name" value="FMOXYGENASE"/>
</dbReference>
<gene>
    <name evidence="7" type="ORF">ZEAMMB73_Zm00001d004387</name>
</gene>
<evidence type="ECO:0000256" key="4">
    <source>
        <dbReference type="ARBA" id="ARBA00022857"/>
    </source>
</evidence>
<dbReference type="Gene3D" id="3.50.50.60">
    <property type="entry name" value="FAD/NAD(P)-binding domain"/>
    <property type="match status" value="3"/>
</dbReference>
<proteinExistence type="inferred from homology"/>
<dbReference type="PROSITE" id="PS51257">
    <property type="entry name" value="PROKAR_LIPOPROTEIN"/>
    <property type="match status" value="1"/>
</dbReference>
<dbReference type="InterPro" id="IPR020946">
    <property type="entry name" value="Flavin_mOase-like"/>
</dbReference>
<dbReference type="FunFam" id="3.50.50.60:FF:000169">
    <property type="entry name" value="Flavin-containing monooxygenase"/>
    <property type="match status" value="1"/>
</dbReference>
<dbReference type="InterPro" id="IPR050346">
    <property type="entry name" value="FMO-like"/>
</dbReference>
<sequence>METKRVAIVGAGVSGLAACKHILERGCRPVVFEASAVTGGVWACVPDSTALQTSRPMYQYSDFPWPDTVTDEFPDHRQVMSYLDAYARRFGVLDCVRFGRRVLGMEYHGVAEDDVAAWEEWGGNGEAFGCAGAGEWHLKVADAEGRLETHKADFVVLCIGRFSGVPNMPTFPPGKGPEAFEGQVMHSMDYAKMATEKTREMIKGKRVTVVGYLKSAIDIAAECAEVNGTDHPCTMVRWLFSKFAESYYAIPMKKFGMVPDHSLFQALATCLVAILPKGFYERLDERSIVLKRSKTFSFSREGVVVDGEVLSSLVKSDVVIYATGFRGDLKIMDMFTSEYFRSVAVGSACTTVPLYRECINPRIPQLAVLGYSESIASLHTSEIQSKWLAHFMDGGFRLPSVAAMQKDVLEWEKWMRRYAGGRYLRWSCIGVLHIWYNDQLCLDMGCDPRRKKSFLEELFGVYGPGDYADLHPAPRKTRSTLCLNKVGIVPS</sequence>
<dbReference type="GO" id="GO:0050661">
    <property type="term" value="F:NADP binding"/>
    <property type="evidence" value="ECO:0007669"/>
    <property type="project" value="InterPro"/>
</dbReference>
<evidence type="ECO:0000256" key="3">
    <source>
        <dbReference type="ARBA" id="ARBA00022827"/>
    </source>
</evidence>
<dbReference type="AlphaFoldDB" id="A0A1D6EF22"/>
<dbReference type="FunFam" id="3.50.50.60:FF:000170">
    <property type="entry name" value="Flavin-containing monooxygenase"/>
    <property type="match status" value="1"/>
</dbReference>
<dbReference type="GO" id="GO:0050660">
    <property type="term" value="F:flavin adenine dinucleotide binding"/>
    <property type="evidence" value="ECO:0007669"/>
    <property type="project" value="InterPro"/>
</dbReference>
<comment type="cofactor">
    <cofactor evidence="6">
        <name>FAD</name>
        <dbReference type="ChEBI" id="CHEBI:57692"/>
    </cofactor>
</comment>
<evidence type="ECO:0000256" key="1">
    <source>
        <dbReference type="ARBA" id="ARBA00009183"/>
    </source>
</evidence>
<keyword evidence="6 7" id="KW-0503">Monooxygenase</keyword>
<dbReference type="SUPFAM" id="SSF51905">
    <property type="entry name" value="FAD/NAD(P)-binding domain"/>
    <property type="match status" value="2"/>
</dbReference>
<dbReference type="EMBL" id="CM007648">
    <property type="protein sequence ID" value="ONM18812.1"/>
    <property type="molecule type" value="Genomic_DNA"/>
</dbReference>
<dbReference type="Pfam" id="PF00743">
    <property type="entry name" value="FMO-like"/>
    <property type="match status" value="2"/>
</dbReference>
<name>A0A1D6EF22_MAIZE</name>
<evidence type="ECO:0000256" key="2">
    <source>
        <dbReference type="ARBA" id="ARBA00022630"/>
    </source>
</evidence>
<dbReference type="InterPro" id="IPR000960">
    <property type="entry name" value="Flavin_mOase"/>
</dbReference>